<evidence type="ECO:0000313" key="3">
    <source>
        <dbReference type="Proteomes" id="UP001497382"/>
    </source>
</evidence>
<organism evidence="2 3">
    <name type="scientific">Larinioides sclopetarius</name>
    <dbReference type="NCBI Taxonomy" id="280406"/>
    <lineage>
        <taxon>Eukaryota</taxon>
        <taxon>Metazoa</taxon>
        <taxon>Ecdysozoa</taxon>
        <taxon>Arthropoda</taxon>
        <taxon>Chelicerata</taxon>
        <taxon>Arachnida</taxon>
        <taxon>Araneae</taxon>
        <taxon>Araneomorphae</taxon>
        <taxon>Entelegynae</taxon>
        <taxon>Araneoidea</taxon>
        <taxon>Araneidae</taxon>
        <taxon>Larinioides</taxon>
    </lineage>
</organism>
<reference evidence="2 3" key="1">
    <citation type="submission" date="2024-04" db="EMBL/GenBank/DDBJ databases">
        <authorList>
            <person name="Rising A."/>
            <person name="Reimegard J."/>
            <person name="Sonavane S."/>
            <person name="Akerstrom W."/>
            <person name="Nylinder S."/>
            <person name="Hedman E."/>
            <person name="Kallberg Y."/>
        </authorList>
    </citation>
    <scope>NUCLEOTIDE SEQUENCE [LARGE SCALE GENOMIC DNA]</scope>
</reference>
<keyword evidence="1" id="KW-0732">Signal</keyword>
<proteinExistence type="predicted"/>
<keyword evidence="3" id="KW-1185">Reference proteome</keyword>
<feature type="signal peptide" evidence="1">
    <location>
        <begin position="1"/>
        <end position="21"/>
    </location>
</feature>
<sequence length="225" mass="25831">MTFKMILLAFSVLLISKVTFGKINCKDICERSERTKVVPREVSDFKDYCVEMKSYLRCLKEWQDECGQEYRVVFFGTTEIFQANYDTLTEICEEGTLLNAVATENLKCVNETFSRTRCHEEAGEVVESFIKRVRENEEFEHPLSVFCLRSTLVSECVLRAISDNCGHFAGEMVLEALRRSQAIENDCSVRGAQLVLDELDNLDLSDYQKRSLNRILGSLVEENSD</sequence>
<feature type="chain" id="PRO_5043606713" evidence="1">
    <location>
        <begin position="22"/>
        <end position="225"/>
    </location>
</feature>
<comment type="caution">
    <text evidence="2">The sequence shown here is derived from an EMBL/GenBank/DDBJ whole genome shotgun (WGS) entry which is preliminary data.</text>
</comment>
<dbReference type="Proteomes" id="UP001497382">
    <property type="component" value="Unassembled WGS sequence"/>
</dbReference>
<dbReference type="AlphaFoldDB" id="A0AAV2BL70"/>
<accession>A0AAV2BL70</accession>
<gene>
    <name evidence="2" type="ORF">LARSCL_LOCUS20039</name>
</gene>
<dbReference type="EMBL" id="CAXIEN010000410">
    <property type="protein sequence ID" value="CAL1296993.1"/>
    <property type="molecule type" value="Genomic_DNA"/>
</dbReference>
<evidence type="ECO:0000313" key="2">
    <source>
        <dbReference type="EMBL" id="CAL1296993.1"/>
    </source>
</evidence>
<protein>
    <submittedName>
        <fullName evidence="2">Uncharacterized protein</fullName>
    </submittedName>
</protein>
<name>A0AAV2BL70_9ARAC</name>
<evidence type="ECO:0000256" key="1">
    <source>
        <dbReference type="SAM" id="SignalP"/>
    </source>
</evidence>